<dbReference type="GeneID" id="78773262"/>
<accession>A0A6A5HN09</accession>
<evidence type="ECO:0000313" key="1">
    <source>
        <dbReference type="EMBL" id="KAF1769640.1"/>
    </source>
</evidence>
<sequence>MNSVRNKTVQEVLAILKKFKKNSKKGEKVHKPPAFALSSGEDIAILDPSRAPLLILASSSFNRELNYSVLP</sequence>
<protein>
    <submittedName>
        <fullName evidence="1">Uncharacterized protein</fullName>
    </submittedName>
</protein>
<organism evidence="1 2">
    <name type="scientific">Caenorhabditis remanei</name>
    <name type="common">Caenorhabditis vulgaris</name>
    <dbReference type="NCBI Taxonomy" id="31234"/>
    <lineage>
        <taxon>Eukaryota</taxon>
        <taxon>Metazoa</taxon>
        <taxon>Ecdysozoa</taxon>
        <taxon>Nematoda</taxon>
        <taxon>Chromadorea</taxon>
        <taxon>Rhabditida</taxon>
        <taxon>Rhabditina</taxon>
        <taxon>Rhabditomorpha</taxon>
        <taxon>Rhabditoidea</taxon>
        <taxon>Rhabditidae</taxon>
        <taxon>Peloderinae</taxon>
        <taxon>Caenorhabditis</taxon>
    </lineage>
</organism>
<gene>
    <name evidence="1" type="ORF">GCK72_001457</name>
</gene>
<comment type="caution">
    <text evidence="1">The sequence shown here is derived from an EMBL/GenBank/DDBJ whole genome shotgun (WGS) entry which is preliminary data.</text>
</comment>
<dbReference type="Proteomes" id="UP000483820">
    <property type="component" value="Chromosome I"/>
</dbReference>
<evidence type="ECO:0000313" key="2">
    <source>
        <dbReference type="Proteomes" id="UP000483820"/>
    </source>
</evidence>
<dbReference type="CTD" id="78773262"/>
<reference evidence="1 2" key="1">
    <citation type="submission" date="2019-12" db="EMBL/GenBank/DDBJ databases">
        <title>Chromosome-level assembly of the Caenorhabditis remanei genome.</title>
        <authorList>
            <person name="Teterina A.A."/>
            <person name="Willis J.H."/>
            <person name="Phillips P.C."/>
        </authorList>
    </citation>
    <scope>NUCLEOTIDE SEQUENCE [LARGE SCALE GENOMIC DNA]</scope>
    <source>
        <strain evidence="1 2">PX506</strain>
        <tissue evidence="1">Whole organism</tissue>
    </source>
</reference>
<dbReference type="AlphaFoldDB" id="A0A6A5HN09"/>
<name>A0A6A5HN09_CAERE</name>
<dbReference type="RefSeq" id="XP_053591622.1">
    <property type="nucleotide sequence ID" value="XM_053722977.1"/>
</dbReference>
<dbReference type="EMBL" id="WUAV01000001">
    <property type="protein sequence ID" value="KAF1769640.1"/>
    <property type="molecule type" value="Genomic_DNA"/>
</dbReference>
<proteinExistence type="predicted"/>
<dbReference type="KEGG" id="crq:GCK72_001457"/>